<dbReference type="AlphaFoldDB" id="A0A8S1QCS7"/>
<evidence type="ECO:0000313" key="2">
    <source>
        <dbReference type="Proteomes" id="UP000692954"/>
    </source>
</evidence>
<reference evidence="1" key="1">
    <citation type="submission" date="2021-01" db="EMBL/GenBank/DDBJ databases">
        <authorList>
            <consortium name="Genoscope - CEA"/>
            <person name="William W."/>
        </authorList>
    </citation>
    <scope>NUCLEOTIDE SEQUENCE</scope>
</reference>
<protein>
    <submittedName>
        <fullName evidence="1">Uncharacterized protein</fullName>
    </submittedName>
</protein>
<dbReference type="EMBL" id="CAJJDN010000103">
    <property type="protein sequence ID" value="CAD8113502.1"/>
    <property type="molecule type" value="Genomic_DNA"/>
</dbReference>
<organism evidence="1 2">
    <name type="scientific">Paramecium sonneborni</name>
    <dbReference type="NCBI Taxonomy" id="65129"/>
    <lineage>
        <taxon>Eukaryota</taxon>
        <taxon>Sar</taxon>
        <taxon>Alveolata</taxon>
        <taxon>Ciliophora</taxon>
        <taxon>Intramacronucleata</taxon>
        <taxon>Oligohymenophorea</taxon>
        <taxon>Peniculida</taxon>
        <taxon>Parameciidae</taxon>
        <taxon>Paramecium</taxon>
    </lineage>
</organism>
<gene>
    <name evidence="1" type="ORF">PSON_ATCC_30995.1.T1030153</name>
</gene>
<sequence length="500" mass="58612">MEQEVGQVCLVEVPIEKAFLFQDQIIIEKNLTTLREGLSYRLSQSFINPQQKLFIVCPPTYALKELDIKKNNNTLFDGKGYIKAVPKDDYPFLIGQQSGMRSAIIQWKGKKYRLKGCGNGNDGFTLRKFEGDFDNAFEIRGCCFDHTVKRELFMNRKVEQILKKYNIETGNISIGYWQYGDIESINQNLEKNLQNQISLIPKYCGIYETIGDLRLGTHLLQGLRLIVNQHIVNWCLDDIRRLITVKSRIVENRKSQQGNSWDINNTQFRERPEGTILQEDDYINNRVFDWEKEKDNISITENLTNNTILQNISILYQRIGYEIGKIKRILIDNDISWGYFRDHSKFYYHSNAHMDNFVIIQNGSSVLAPVDFDLAFCKEEFINIDIDFDAQINNDFSAYQENKKYGKYDKEQWLFYQDQERMGLELAIGGMDMILASNMFLEKQKTDVQEFFEILLRDQMRIGYLDGMQLKDDTSLFYQRMDKIQDIIKEALSLTQDIIS</sequence>
<name>A0A8S1QCS7_9CILI</name>
<comment type="caution">
    <text evidence="1">The sequence shown here is derived from an EMBL/GenBank/DDBJ whole genome shotgun (WGS) entry which is preliminary data.</text>
</comment>
<keyword evidence="2" id="KW-1185">Reference proteome</keyword>
<evidence type="ECO:0000313" key="1">
    <source>
        <dbReference type="EMBL" id="CAD8113502.1"/>
    </source>
</evidence>
<dbReference type="OrthoDB" id="10255449at2759"/>
<proteinExistence type="predicted"/>
<dbReference type="Proteomes" id="UP000692954">
    <property type="component" value="Unassembled WGS sequence"/>
</dbReference>
<accession>A0A8S1QCS7</accession>